<dbReference type="Gene3D" id="3.10.20.300">
    <property type="entry name" value="mk0293 like domain"/>
    <property type="match status" value="1"/>
</dbReference>
<evidence type="ECO:0000256" key="2">
    <source>
        <dbReference type="HAMAP-Rule" id="MF_01074"/>
    </source>
</evidence>
<name>A0A7G9Z5P0_9EURY</name>
<gene>
    <name evidence="3" type="primary">larC</name>
    <name evidence="3" type="ORF">BJEEAEJC_00016</name>
</gene>
<dbReference type="HAMAP" id="MF_01074">
    <property type="entry name" value="LarC"/>
    <property type="match status" value="1"/>
</dbReference>
<sequence>MKALVIEPFSGASGDMIIGSLLDLGVDVSKIRDAISAFELELELKEVRKCGIAAKKVEFAYNGKEDTESGRHEKSYTDIVHLIEDCGLNKEIIQNSLSVFKKIADAEAKVHGRPKASLTFHELGDLDTIGDVVGCTTALLDIRPDMIISTPISVGGGFVETAHGLLPVPAPATVEILRQSALLYHGGPSEFELLTPTGAAILAHFVHRSEPFSPPMRIEETGYGAGSRDLPVPNVLRASIGEIAKSMPLLSTDDVDVLETNVDNVTGEVLGNLIEVLMAEGAKDVAITPAQMKKNRSGHSIKVIAAPQDVPQIAYRIMAETGSLGVRVMQVKHRFIADREEKKVKVRIKGVEKEVGVKIGRDAKGNLLNLAAEFEDAKLVANELKIPLKEVIKIVEGTYYYK</sequence>
<dbReference type="PANTHER" id="PTHR36566:SF1">
    <property type="entry name" value="PYRIDINIUM-3,5-BISTHIOCARBOXYLIC ACID MONONUCLEOTIDE NICKEL INSERTION PROTEIN"/>
    <property type="match status" value="1"/>
</dbReference>
<keyword evidence="2 3" id="KW-0456">Lyase</keyword>
<dbReference type="GO" id="GO:0016829">
    <property type="term" value="F:lyase activity"/>
    <property type="evidence" value="ECO:0007669"/>
    <property type="project" value="UniProtKB-UniRule"/>
</dbReference>
<accession>A0A7G9Z5P0</accession>
<proteinExistence type="inferred from homology"/>
<dbReference type="InterPro" id="IPR002822">
    <property type="entry name" value="Ni_insertion"/>
</dbReference>
<organism evidence="3">
    <name type="scientific">Candidatus Methanophaga sp. ANME-1 ERB7</name>
    <dbReference type="NCBI Taxonomy" id="2759913"/>
    <lineage>
        <taxon>Archaea</taxon>
        <taxon>Methanobacteriati</taxon>
        <taxon>Methanobacteriota</taxon>
        <taxon>Stenosarchaea group</taxon>
        <taxon>Methanomicrobia</taxon>
        <taxon>Candidatus Methanophagales</taxon>
        <taxon>Candidatus Methanophagaceae</taxon>
        <taxon>Candidatus Methanophaga</taxon>
    </lineage>
</organism>
<dbReference type="EMBL" id="MT631622">
    <property type="protein sequence ID" value="QNO55574.1"/>
    <property type="molecule type" value="Genomic_DNA"/>
</dbReference>
<dbReference type="GO" id="GO:0016151">
    <property type="term" value="F:nickel cation binding"/>
    <property type="evidence" value="ECO:0007669"/>
    <property type="project" value="UniProtKB-UniRule"/>
</dbReference>
<dbReference type="PANTHER" id="PTHR36566">
    <property type="entry name" value="NICKEL INSERTION PROTEIN-RELATED"/>
    <property type="match status" value="1"/>
</dbReference>
<reference evidence="3" key="1">
    <citation type="submission" date="2020-06" db="EMBL/GenBank/DDBJ databases">
        <title>Unique genomic features of the anaerobic methanotrophic archaea.</title>
        <authorList>
            <person name="Chadwick G.L."/>
            <person name="Skennerton C.T."/>
            <person name="Laso-Perez R."/>
            <person name="Leu A.O."/>
            <person name="Speth D.R."/>
            <person name="Yu H."/>
            <person name="Morgan-Lang C."/>
            <person name="Hatzenpichler R."/>
            <person name="Goudeau D."/>
            <person name="Malmstrom R."/>
            <person name="Brazelton W.J."/>
            <person name="Woyke T."/>
            <person name="Hallam S.J."/>
            <person name="Tyson G.W."/>
            <person name="Wegener G."/>
            <person name="Boetius A."/>
            <person name="Orphan V."/>
        </authorList>
    </citation>
    <scope>NUCLEOTIDE SEQUENCE</scope>
</reference>
<evidence type="ECO:0000256" key="1">
    <source>
        <dbReference type="ARBA" id="ARBA00022596"/>
    </source>
</evidence>
<dbReference type="NCBIfam" id="TIGR00299">
    <property type="entry name" value="nickel pincer cofactor biosynthesis protein LarC"/>
    <property type="match status" value="1"/>
</dbReference>
<protein>
    <recommendedName>
        <fullName evidence="2">Putative nickel insertion protein</fullName>
    </recommendedName>
</protein>
<evidence type="ECO:0000313" key="3">
    <source>
        <dbReference type="EMBL" id="QNO55574.1"/>
    </source>
</evidence>
<keyword evidence="1 2" id="KW-0533">Nickel</keyword>
<dbReference type="Pfam" id="PF01969">
    <property type="entry name" value="Ni_insertion"/>
    <property type="match status" value="1"/>
</dbReference>
<comment type="similarity">
    <text evidence="2">Belongs to the LarC family.</text>
</comment>
<dbReference type="Gene3D" id="3.30.70.1380">
    <property type="entry name" value="Transcriptional regulatory protein pf0864 domain like"/>
    <property type="match status" value="1"/>
</dbReference>
<dbReference type="AlphaFoldDB" id="A0A7G9Z5P0"/>